<keyword evidence="5" id="KW-0694">RNA-binding</keyword>
<accession>A0A1F6CIL1</accession>
<dbReference type="FunFam" id="3.30.1440.10:FF:000001">
    <property type="entry name" value="50S ribosomal protein L5"/>
    <property type="match status" value="1"/>
</dbReference>
<evidence type="ECO:0000256" key="2">
    <source>
        <dbReference type="ARBA" id="ARBA00022980"/>
    </source>
</evidence>
<dbReference type="InterPro" id="IPR031310">
    <property type="entry name" value="Ribosomal_uL5_N"/>
</dbReference>
<comment type="function">
    <text evidence="5">This is 1 of the proteins that bind and probably mediate the attachment of the 5S RNA into the large ribosomal subunit, where it forms part of the central protuberance. In the 70S ribosome it contacts protein S13 of the 30S subunit (bridge B1b), connecting the 2 subunits; this bridge is implicated in subunit movement. Contacts the P site tRNA; the 5S rRNA and some of its associated proteins might help stabilize positioning of ribosome-bound tRNAs.</text>
</comment>
<keyword evidence="2 5" id="KW-0689">Ribosomal protein</keyword>
<dbReference type="Pfam" id="PF00673">
    <property type="entry name" value="Ribosomal_L5_C"/>
    <property type="match status" value="1"/>
</dbReference>
<organism evidence="9 10">
    <name type="scientific">Candidatus Kaiserbacteria bacterium RIFCSPHIGHO2_01_FULL_53_31</name>
    <dbReference type="NCBI Taxonomy" id="1798481"/>
    <lineage>
        <taxon>Bacteria</taxon>
        <taxon>Candidatus Kaiseribacteriota</taxon>
    </lineage>
</organism>
<dbReference type="SUPFAM" id="SSF55282">
    <property type="entry name" value="RL5-like"/>
    <property type="match status" value="1"/>
</dbReference>
<comment type="similarity">
    <text evidence="1 5 6">Belongs to the universal ribosomal protein uL5 family.</text>
</comment>
<keyword evidence="5" id="KW-0699">rRNA-binding</keyword>
<dbReference type="HAMAP" id="MF_01333_B">
    <property type="entry name" value="Ribosomal_uL5_B"/>
    <property type="match status" value="1"/>
</dbReference>
<dbReference type="Pfam" id="PF00281">
    <property type="entry name" value="Ribosomal_L5"/>
    <property type="match status" value="1"/>
</dbReference>
<dbReference type="GO" id="GO:0003735">
    <property type="term" value="F:structural constituent of ribosome"/>
    <property type="evidence" value="ECO:0007669"/>
    <property type="project" value="InterPro"/>
</dbReference>
<dbReference type="InterPro" id="IPR002132">
    <property type="entry name" value="Ribosomal_uL5"/>
</dbReference>
<dbReference type="GO" id="GO:1990904">
    <property type="term" value="C:ribonucleoprotein complex"/>
    <property type="evidence" value="ECO:0007669"/>
    <property type="project" value="UniProtKB-KW"/>
</dbReference>
<dbReference type="InterPro" id="IPR031309">
    <property type="entry name" value="Ribosomal_uL5_C"/>
</dbReference>
<proteinExistence type="inferred from homology"/>
<evidence type="ECO:0000256" key="1">
    <source>
        <dbReference type="ARBA" id="ARBA00008553"/>
    </source>
</evidence>
<comment type="subunit">
    <text evidence="5">Part of the 50S ribosomal subunit; part of the 5S rRNA/L5/L18/L25 subcomplex. Contacts the 5S rRNA and the P site tRNA. Forms a bridge to the 30S subunit in the 70S ribosome.</text>
</comment>
<protein>
    <recommendedName>
        <fullName evidence="4 5">Large ribosomal subunit protein uL5</fullName>
    </recommendedName>
</protein>
<dbReference type="InterPro" id="IPR022803">
    <property type="entry name" value="Ribosomal_uL5_dom_sf"/>
</dbReference>
<sequence>MSITKQRQQTAYAALAEKFGYTSPMRSPRIQKVVVSSGVGKKRDKKQIELISDRLAKITGQRPAARAAHISIASFKVREGETVGLQVTLRGARMYDFIDKLIHIALPRTRDFRGLSPKAIDDMGNLTVGIKEHTIFPETSDEDLKDVFGFAVTIVTSAKTKPEAEAFFRHLGMPLIVDSAAKR</sequence>
<dbReference type="NCBIfam" id="NF000585">
    <property type="entry name" value="PRK00010.1"/>
    <property type="match status" value="1"/>
</dbReference>
<evidence type="ECO:0000256" key="6">
    <source>
        <dbReference type="RuleBase" id="RU003930"/>
    </source>
</evidence>
<evidence type="ECO:0000313" key="10">
    <source>
        <dbReference type="Proteomes" id="UP000178815"/>
    </source>
</evidence>
<dbReference type="PANTHER" id="PTHR11994">
    <property type="entry name" value="60S RIBOSOMAL PROTEIN L11-RELATED"/>
    <property type="match status" value="1"/>
</dbReference>
<dbReference type="GO" id="GO:0006412">
    <property type="term" value="P:translation"/>
    <property type="evidence" value="ECO:0007669"/>
    <property type="project" value="UniProtKB-UniRule"/>
</dbReference>
<feature type="domain" description="Large ribosomal subunit protein uL5 N-terminal" evidence="7">
    <location>
        <begin position="23"/>
        <end position="78"/>
    </location>
</feature>
<dbReference type="GO" id="GO:0005840">
    <property type="term" value="C:ribosome"/>
    <property type="evidence" value="ECO:0007669"/>
    <property type="project" value="UniProtKB-KW"/>
</dbReference>
<dbReference type="InterPro" id="IPR020930">
    <property type="entry name" value="Ribosomal_uL5_bac-type"/>
</dbReference>
<evidence type="ECO:0000259" key="7">
    <source>
        <dbReference type="Pfam" id="PF00281"/>
    </source>
</evidence>
<name>A0A1F6CIL1_9BACT</name>
<evidence type="ECO:0000259" key="8">
    <source>
        <dbReference type="Pfam" id="PF00673"/>
    </source>
</evidence>
<dbReference type="PIRSF" id="PIRSF002161">
    <property type="entry name" value="Ribosomal_L5"/>
    <property type="match status" value="1"/>
</dbReference>
<comment type="caution">
    <text evidence="9">The sequence shown here is derived from an EMBL/GenBank/DDBJ whole genome shotgun (WGS) entry which is preliminary data.</text>
</comment>
<dbReference type="STRING" id="1798481.A2678_00385"/>
<evidence type="ECO:0000256" key="3">
    <source>
        <dbReference type="ARBA" id="ARBA00023274"/>
    </source>
</evidence>
<evidence type="ECO:0000313" key="9">
    <source>
        <dbReference type="EMBL" id="OGG48857.1"/>
    </source>
</evidence>
<keyword evidence="3 5" id="KW-0687">Ribonucleoprotein</keyword>
<keyword evidence="5" id="KW-0820">tRNA-binding</keyword>
<evidence type="ECO:0000256" key="5">
    <source>
        <dbReference type="HAMAP-Rule" id="MF_01333"/>
    </source>
</evidence>
<evidence type="ECO:0000256" key="4">
    <source>
        <dbReference type="ARBA" id="ARBA00035245"/>
    </source>
</evidence>
<dbReference type="AlphaFoldDB" id="A0A1F6CIL1"/>
<gene>
    <name evidence="5" type="primary">rplE</name>
    <name evidence="9" type="ORF">A2678_00385</name>
</gene>
<dbReference type="GO" id="GO:0019843">
    <property type="term" value="F:rRNA binding"/>
    <property type="evidence" value="ECO:0007669"/>
    <property type="project" value="UniProtKB-UniRule"/>
</dbReference>
<dbReference type="Gene3D" id="3.30.1440.10">
    <property type="match status" value="1"/>
</dbReference>
<dbReference type="GO" id="GO:0000049">
    <property type="term" value="F:tRNA binding"/>
    <property type="evidence" value="ECO:0007669"/>
    <property type="project" value="UniProtKB-UniRule"/>
</dbReference>
<feature type="domain" description="Large ribosomal subunit protein uL5 C-terminal" evidence="8">
    <location>
        <begin position="83"/>
        <end position="174"/>
    </location>
</feature>
<reference evidence="9 10" key="1">
    <citation type="journal article" date="2016" name="Nat. Commun.">
        <title>Thousands of microbial genomes shed light on interconnected biogeochemical processes in an aquifer system.</title>
        <authorList>
            <person name="Anantharaman K."/>
            <person name="Brown C.T."/>
            <person name="Hug L.A."/>
            <person name="Sharon I."/>
            <person name="Castelle C.J."/>
            <person name="Probst A.J."/>
            <person name="Thomas B.C."/>
            <person name="Singh A."/>
            <person name="Wilkins M.J."/>
            <person name="Karaoz U."/>
            <person name="Brodie E.L."/>
            <person name="Williams K.H."/>
            <person name="Hubbard S.S."/>
            <person name="Banfield J.F."/>
        </authorList>
    </citation>
    <scope>NUCLEOTIDE SEQUENCE [LARGE SCALE GENOMIC DNA]</scope>
</reference>
<dbReference type="Proteomes" id="UP000178815">
    <property type="component" value="Unassembled WGS sequence"/>
</dbReference>
<dbReference type="EMBL" id="MFKU01000007">
    <property type="protein sequence ID" value="OGG48857.1"/>
    <property type="molecule type" value="Genomic_DNA"/>
</dbReference>